<keyword evidence="4" id="KW-1185">Reference proteome</keyword>
<feature type="region of interest" description="Disordered" evidence="1">
    <location>
        <begin position="123"/>
        <end position="152"/>
    </location>
</feature>
<sequence length="152" mass="16725">MTSVPSLLALLAITYAAPGPPIQDDGLQFYNIQGGEELPIDDDVPLEYEEGEQGEAFILPTSKILGEISGLTMDLKGRLVAFHRANREWNQNSFDGKGVFNKKLGPIKNFTIAVIDTSNGKAIHERRRKKSSGESIENSEAMIHPLDWKSGN</sequence>
<accession>A0A158PCX3</accession>
<proteinExistence type="predicted"/>
<evidence type="ECO:0000313" key="5">
    <source>
        <dbReference type="WBParaSite" id="ACOC_0000000401-mRNA-1"/>
    </source>
</evidence>
<evidence type="ECO:0000256" key="1">
    <source>
        <dbReference type="SAM" id="MobiDB-lite"/>
    </source>
</evidence>
<dbReference type="Proteomes" id="UP000267027">
    <property type="component" value="Unassembled WGS sequence"/>
</dbReference>
<evidence type="ECO:0000256" key="2">
    <source>
        <dbReference type="SAM" id="SignalP"/>
    </source>
</evidence>
<dbReference type="InterPro" id="IPR011042">
    <property type="entry name" value="6-blade_b-propeller_TolB-like"/>
</dbReference>
<gene>
    <name evidence="3" type="ORF">ACOC_LOCUS5</name>
</gene>
<keyword evidence="2" id="KW-0732">Signal</keyword>
<dbReference type="AlphaFoldDB" id="A0A158PCX3"/>
<reference evidence="5" key="1">
    <citation type="submission" date="2016-04" db="UniProtKB">
        <authorList>
            <consortium name="WormBaseParasite"/>
        </authorList>
    </citation>
    <scope>IDENTIFICATION</scope>
</reference>
<evidence type="ECO:0000313" key="3">
    <source>
        <dbReference type="EMBL" id="VDM51590.1"/>
    </source>
</evidence>
<protein>
    <submittedName>
        <fullName evidence="5">Phytase-like domain-containing protein</fullName>
    </submittedName>
</protein>
<dbReference type="OrthoDB" id="10018185at2759"/>
<feature type="chain" id="PRO_5043134971" evidence="2">
    <location>
        <begin position="17"/>
        <end position="152"/>
    </location>
</feature>
<dbReference type="WBParaSite" id="ACOC_0000000401-mRNA-1">
    <property type="protein sequence ID" value="ACOC_0000000401-mRNA-1"/>
    <property type="gene ID" value="ACOC_0000000401"/>
</dbReference>
<name>A0A158PCX3_ANGCS</name>
<evidence type="ECO:0000313" key="4">
    <source>
        <dbReference type="Proteomes" id="UP000267027"/>
    </source>
</evidence>
<feature type="signal peptide" evidence="2">
    <location>
        <begin position="1"/>
        <end position="16"/>
    </location>
</feature>
<dbReference type="EMBL" id="UYYA01000001">
    <property type="protein sequence ID" value="VDM51590.1"/>
    <property type="molecule type" value="Genomic_DNA"/>
</dbReference>
<reference evidence="3 4" key="2">
    <citation type="submission" date="2018-11" db="EMBL/GenBank/DDBJ databases">
        <authorList>
            <consortium name="Pathogen Informatics"/>
        </authorList>
    </citation>
    <scope>NUCLEOTIDE SEQUENCE [LARGE SCALE GENOMIC DNA]</scope>
    <source>
        <strain evidence="3 4">Costa Rica</strain>
    </source>
</reference>
<organism evidence="5">
    <name type="scientific">Angiostrongylus costaricensis</name>
    <name type="common">Nematode worm</name>
    <dbReference type="NCBI Taxonomy" id="334426"/>
    <lineage>
        <taxon>Eukaryota</taxon>
        <taxon>Metazoa</taxon>
        <taxon>Ecdysozoa</taxon>
        <taxon>Nematoda</taxon>
        <taxon>Chromadorea</taxon>
        <taxon>Rhabditida</taxon>
        <taxon>Rhabditina</taxon>
        <taxon>Rhabditomorpha</taxon>
        <taxon>Strongyloidea</taxon>
        <taxon>Metastrongylidae</taxon>
        <taxon>Angiostrongylus</taxon>
    </lineage>
</organism>
<dbReference type="Gene3D" id="2.120.10.30">
    <property type="entry name" value="TolB, C-terminal domain"/>
    <property type="match status" value="1"/>
</dbReference>